<dbReference type="OrthoDB" id="2641762at2759"/>
<keyword evidence="1" id="KW-0812">Transmembrane</keyword>
<feature type="transmembrane region" description="Helical" evidence="1">
    <location>
        <begin position="568"/>
        <end position="592"/>
    </location>
</feature>
<name>A0A409XYF5_9AGAR</name>
<organism evidence="2 3">
    <name type="scientific">Gymnopilus dilepis</name>
    <dbReference type="NCBI Taxonomy" id="231916"/>
    <lineage>
        <taxon>Eukaryota</taxon>
        <taxon>Fungi</taxon>
        <taxon>Dikarya</taxon>
        <taxon>Basidiomycota</taxon>
        <taxon>Agaricomycotina</taxon>
        <taxon>Agaricomycetes</taxon>
        <taxon>Agaricomycetidae</taxon>
        <taxon>Agaricales</taxon>
        <taxon>Agaricineae</taxon>
        <taxon>Hymenogastraceae</taxon>
        <taxon>Gymnopilus</taxon>
    </lineage>
</organism>
<feature type="transmembrane region" description="Helical" evidence="1">
    <location>
        <begin position="366"/>
        <end position="387"/>
    </location>
</feature>
<feature type="transmembrane region" description="Helical" evidence="1">
    <location>
        <begin position="189"/>
        <end position="211"/>
    </location>
</feature>
<reference evidence="2 3" key="1">
    <citation type="journal article" date="2018" name="Evol. Lett.">
        <title>Horizontal gene cluster transfer increased hallucinogenic mushroom diversity.</title>
        <authorList>
            <person name="Reynolds H.T."/>
            <person name="Vijayakumar V."/>
            <person name="Gluck-Thaler E."/>
            <person name="Korotkin H.B."/>
            <person name="Matheny P.B."/>
            <person name="Slot J.C."/>
        </authorList>
    </citation>
    <scope>NUCLEOTIDE SEQUENCE [LARGE SCALE GENOMIC DNA]</scope>
    <source>
        <strain evidence="2 3">SRW20</strain>
    </source>
</reference>
<dbReference type="EMBL" id="NHYE01001412">
    <property type="protein sequence ID" value="PPQ95807.1"/>
    <property type="molecule type" value="Genomic_DNA"/>
</dbReference>
<feature type="transmembrane region" description="Helical" evidence="1">
    <location>
        <begin position="113"/>
        <end position="132"/>
    </location>
</feature>
<sequence>MSMGSTSYYGPDESASDIFIERTFVAGDLITGLGYGVQLVMYISSALFLWSARRTRGRQSTLLLGYITLLFSVETIYVAVQARTVQLMYIDNRNYPGGPWQYFLATQNLPVNVMFYASLFVMTFLSDLLVLWRCWVIWSGSGNLIGYVVVAFPALMTMGSFVMGTLWTLQSSQPGLSLYSALPLAYGTSYYVISLSVNIILTILITVRLLLYRRQITSTLSPEYGKQYVSLATIVVESAAIYSLFALLFIISYAVNNPINQIFLTLASIAQQTAGYLIIYRLAEGRAWKKETFATGSDNRLQTLQFSGTVLEASVDLPIDRSLPGDSAKSSRHARSLLRMVSTPYYGPNESASNIFLERTFVAGDFLTGLGYGVQLVMYISSALFLFKARRTRGRQSTILLGYITLLFSVETIYVAVQARTVQLMYIDNRNYPGGPWQYFLDTQNLPVNVMFYATLFVMTFLSDLLVLWRCWVIWSASGKLVGYCVVAFPALMTVASFVMGTLWTLQSSQPGLSLYSALPLAYGTSYYVISLSVNIILTILITIRLLLFRRQVASALSPEYGKQYVSLATIIIESAAIYSLFALLFIISYAVNNPINQIFLTLASISQQTAGYLIIYRLAEGRAWKNETFASTSDNRLQSLQFSGSALQASIDLPEITRSVAEDSLSESARYKEVGRGIV</sequence>
<feature type="transmembrane region" description="Helical" evidence="1">
    <location>
        <begin position="526"/>
        <end position="548"/>
    </location>
</feature>
<feature type="transmembrane region" description="Helical" evidence="1">
    <location>
        <begin position="481"/>
        <end position="506"/>
    </location>
</feature>
<evidence type="ECO:0000256" key="1">
    <source>
        <dbReference type="SAM" id="Phobius"/>
    </source>
</evidence>
<dbReference type="Proteomes" id="UP000284706">
    <property type="component" value="Unassembled WGS sequence"/>
</dbReference>
<gene>
    <name evidence="2" type="ORF">CVT26_015948</name>
</gene>
<feature type="transmembrane region" description="Helical" evidence="1">
    <location>
        <begin position="399"/>
        <end position="417"/>
    </location>
</feature>
<feature type="transmembrane region" description="Helical" evidence="1">
    <location>
        <begin position="450"/>
        <end position="469"/>
    </location>
</feature>
<evidence type="ECO:0000313" key="3">
    <source>
        <dbReference type="Proteomes" id="UP000284706"/>
    </source>
</evidence>
<feature type="transmembrane region" description="Helical" evidence="1">
    <location>
        <begin position="62"/>
        <end position="80"/>
    </location>
</feature>
<keyword evidence="3" id="KW-1185">Reference proteome</keyword>
<feature type="transmembrane region" description="Helical" evidence="1">
    <location>
        <begin position="231"/>
        <end position="255"/>
    </location>
</feature>
<evidence type="ECO:0000313" key="2">
    <source>
        <dbReference type="EMBL" id="PPQ95807.1"/>
    </source>
</evidence>
<comment type="caution">
    <text evidence="2">The sequence shown here is derived from an EMBL/GenBank/DDBJ whole genome shotgun (WGS) entry which is preliminary data.</text>
</comment>
<accession>A0A409XYF5</accession>
<dbReference type="InParanoid" id="A0A409XYF5"/>
<proteinExistence type="predicted"/>
<feature type="transmembrane region" description="Helical" evidence="1">
    <location>
        <begin position="144"/>
        <end position="169"/>
    </location>
</feature>
<protein>
    <submittedName>
        <fullName evidence="2">Uncharacterized protein</fullName>
    </submittedName>
</protein>
<feature type="transmembrane region" description="Helical" evidence="1">
    <location>
        <begin position="29"/>
        <end position="50"/>
    </location>
</feature>
<feature type="transmembrane region" description="Helical" evidence="1">
    <location>
        <begin position="598"/>
        <end position="616"/>
    </location>
</feature>
<keyword evidence="1" id="KW-1133">Transmembrane helix</keyword>
<dbReference type="AlphaFoldDB" id="A0A409XYF5"/>
<keyword evidence="1" id="KW-0472">Membrane</keyword>